<evidence type="ECO:0000313" key="2">
    <source>
        <dbReference type="EMBL" id="EDM22934.1"/>
    </source>
</evidence>
<keyword evidence="1" id="KW-0732">Signal</keyword>
<dbReference type="RefSeq" id="WP_007475625.1">
    <property type="nucleotide sequence ID" value="NZ_ABCJ01000015.1"/>
</dbReference>
<sequence>MKKILSIAGIVAIMATGASALGLNAKVDYLNVNSNKVQVDSIATYNLTIKNKNVYLNGWSDSFSTNKLLGTYNNDLTSYGINAGMNYKNYNLSIGYQYEKIEISSPTYYYDDDIDFYSVLGGVNLNNLNFKLGGIFGSDSDTNIYVAKATYTMPIQNNLSIQPSIWIEKNDKKIGDKTNDKTNFNAALTVNYAVNNLNIKVGAKAGWEKAKITNTITVMPFYEEGNSGFANVDYKLNTKLTLLAGLKVGEINSVDKNTLESKTATATTLSLGVNYNF</sequence>
<dbReference type="AlphaFoldDB" id="A0AAI9AG82"/>
<name>A0AAI9AG82_9BACT</name>
<gene>
    <name evidence="2" type="ORF">CMTB2_05497</name>
</gene>
<proteinExistence type="predicted"/>
<dbReference type="SUPFAM" id="SSF56935">
    <property type="entry name" value="Porins"/>
    <property type="match status" value="1"/>
</dbReference>
<evidence type="ECO:0000313" key="3">
    <source>
        <dbReference type="Proteomes" id="UP000003288"/>
    </source>
</evidence>
<evidence type="ECO:0000256" key="1">
    <source>
        <dbReference type="SAM" id="SignalP"/>
    </source>
</evidence>
<organism evidence="2 3">
    <name type="scientific">Caminibacter mediatlanticus TB-2</name>
    <dbReference type="NCBI Taxonomy" id="391592"/>
    <lineage>
        <taxon>Bacteria</taxon>
        <taxon>Pseudomonadati</taxon>
        <taxon>Campylobacterota</taxon>
        <taxon>Epsilonproteobacteria</taxon>
        <taxon>Nautiliales</taxon>
        <taxon>Nautiliaceae</taxon>
        <taxon>Caminibacter</taxon>
    </lineage>
</organism>
<feature type="chain" id="PRO_5042587944" description="Autotransporter outer membrane beta-barrel domain-containing protein" evidence="1">
    <location>
        <begin position="21"/>
        <end position="277"/>
    </location>
</feature>
<comment type="caution">
    <text evidence="2">The sequence shown here is derived from an EMBL/GenBank/DDBJ whole genome shotgun (WGS) entry which is preliminary data.</text>
</comment>
<evidence type="ECO:0008006" key="4">
    <source>
        <dbReference type="Google" id="ProtNLM"/>
    </source>
</evidence>
<feature type="signal peptide" evidence="1">
    <location>
        <begin position="1"/>
        <end position="20"/>
    </location>
</feature>
<dbReference type="EMBL" id="ABCJ01000015">
    <property type="protein sequence ID" value="EDM22934.1"/>
    <property type="molecule type" value="Genomic_DNA"/>
</dbReference>
<reference evidence="2 3" key="1">
    <citation type="journal article" date="2011" name="Stand. Genomic Sci.">
        <title>Draft genome sequence of Caminibacter mediatlanticus strain TB-2, an epsilonproteobacterium isolated from a deep-sea hydrothermal vent.</title>
        <authorList>
            <person name="Giovannelli D."/>
            <person name="Ferriera S."/>
            <person name="Johnson J."/>
            <person name="Kravitz S."/>
            <person name="Perez-Rodriguez I."/>
            <person name="Ricci J."/>
            <person name="O'Brien C."/>
            <person name="Voordeckers J.W."/>
            <person name="Bini E."/>
            <person name="Vetriani C."/>
        </authorList>
    </citation>
    <scope>NUCLEOTIDE SEQUENCE [LARGE SCALE GENOMIC DNA]</scope>
    <source>
        <strain evidence="2 3">TB-2</strain>
    </source>
</reference>
<dbReference type="Proteomes" id="UP000003288">
    <property type="component" value="Unassembled WGS sequence"/>
</dbReference>
<accession>A0AAI9AG82</accession>
<protein>
    <recommendedName>
        <fullName evidence="4">Autotransporter outer membrane beta-barrel domain-containing protein</fullName>
    </recommendedName>
</protein>